<evidence type="ECO:0000256" key="2">
    <source>
        <dbReference type="ARBA" id="ARBA00006434"/>
    </source>
</evidence>
<comment type="subcellular location">
    <subcellularLocation>
        <location evidence="1">Membrane</location>
        <topology evidence="1">Multi-pass membrane protein</topology>
    </subcellularLocation>
</comment>
<feature type="transmembrane region" description="Helical" evidence="7">
    <location>
        <begin position="78"/>
        <end position="99"/>
    </location>
</feature>
<dbReference type="InterPro" id="IPR038377">
    <property type="entry name" value="Na/Glc_symporter_sf"/>
</dbReference>
<evidence type="ECO:0000256" key="4">
    <source>
        <dbReference type="ARBA" id="ARBA00022989"/>
    </source>
</evidence>
<dbReference type="EMBL" id="RSDW01000001">
    <property type="protein sequence ID" value="RSL14953.1"/>
    <property type="molecule type" value="Genomic_DNA"/>
</dbReference>
<feature type="transmembrane region" description="Helical" evidence="7">
    <location>
        <begin position="579"/>
        <end position="596"/>
    </location>
</feature>
<dbReference type="GO" id="GO:0005886">
    <property type="term" value="C:plasma membrane"/>
    <property type="evidence" value="ECO:0007669"/>
    <property type="project" value="TreeGrafter"/>
</dbReference>
<comment type="similarity">
    <text evidence="2 6">Belongs to the sodium:solute symporter (SSF) (TC 2.A.21) family.</text>
</comment>
<dbReference type="NCBIfam" id="TIGR00813">
    <property type="entry name" value="sss"/>
    <property type="match status" value="1"/>
</dbReference>
<keyword evidence="4 7" id="KW-1133">Transmembrane helix</keyword>
<evidence type="ECO:0000256" key="1">
    <source>
        <dbReference type="ARBA" id="ARBA00004141"/>
    </source>
</evidence>
<dbReference type="Pfam" id="PF00474">
    <property type="entry name" value="SSF"/>
    <property type="match status" value="2"/>
</dbReference>
<feature type="transmembrane region" description="Helical" evidence="7">
    <location>
        <begin position="527"/>
        <end position="547"/>
    </location>
</feature>
<dbReference type="GO" id="GO:0005412">
    <property type="term" value="F:D-glucose:sodium symporter activity"/>
    <property type="evidence" value="ECO:0007669"/>
    <property type="project" value="TreeGrafter"/>
</dbReference>
<reference evidence="8 9" key="1">
    <citation type="submission" date="2018-12" db="EMBL/GenBank/DDBJ databases">
        <title>Sequencing of bacterial isolates from soil warming experiment in Harvard Forest, Massachusetts, USA.</title>
        <authorList>
            <person name="Deangelis K."/>
        </authorList>
    </citation>
    <scope>NUCLEOTIDE SEQUENCE [LARGE SCALE GENOMIC DNA]</scope>
    <source>
        <strain evidence="8 9">EB153</strain>
    </source>
</reference>
<keyword evidence="9" id="KW-1185">Reference proteome</keyword>
<feature type="transmembrane region" description="Helical" evidence="7">
    <location>
        <begin position="243"/>
        <end position="265"/>
    </location>
</feature>
<evidence type="ECO:0000313" key="9">
    <source>
        <dbReference type="Proteomes" id="UP000269669"/>
    </source>
</evidence>
<feature type="transmembrane region" description="Helical" evidence="7">
    <location>
        <begin position="6"/>
        <end position="25"/>
    </location>
</feature>
<keyword evidence="5 7" id="KW-0472">Membrane</keyword>
<dbReference type="InterPro" id="IPR001734">
    <property type="entry name" value="Na/solute_symporter"/>
</dbReference>
<dbReference type="AlphaFoldDB" id="A0A3R9R0F2"/>
<dbReference type="PANTHER" id="PTHR11819">
    <property type="entry name" value="SOLUTE CARRIER FAMILY 5"/>
    <property type="match status" value="1"/>
</dbReference>
<evidence type="ECO:0000256" key="6">
    <source>
        <dbReference type="RuleBase" id="RU362091"/>
    </source>
</evidence>
<feature type="transmembrane region" description="Helical" evidence="7">
    <location>
        <begin position="158"/>
        <end position="177"/>
    </location>
</feature>
<feature type="transmembrane region" description="Helical" evidence="7">
    <location>
        <begin position="286"/>
        <end position="306"/>
    </location>
</feature>
<feature type="transmembrane region" description="Helical" evidence="7">
    <location>
        <begin position="420"/>
        <end position="442"/>
    </location>
</feature>
<dbReference type="Proteomes" id="UP000269669">
    <property type="component" value="Unassembled WGS sequence"/>
</dbReference>
<evidence type="ECO:0000256" key="7">
    <source>
        <dbReference type="SAM" id="Phobius"/>
    </source>
</evidence>
<feature type="transmembrane region" description="Helical" evidence="7">
    <location>
        <begin position="37"/>
        <end position="58"/>
    </location>
</feature>
<evidence type="ECO:0000256" key="3">
    <source>
        <dbReference type="ARBA" id="ARBA00022692"/>
    </source>
</evidence>
<accession>A0A3R9R0F2</accession>
<comment type="caution">
    <text evidence="8">The sequence shown here is derived from an EMBL/GenBank/DDBJ whole genome shotgun (WGS) entry which is preliminary data.</text>
</comment>
<dbReference type="OrthoDB" id="9789704at2"/>
<dbReference type="PROSITE" id="PS50283">
    <property type="entry name" value="NA_SOLUT_SYMP_3"/>
    <property type="match status" value="1"/>
</dbReference>
<feature type="transmembrane region" description="Helical" evidence="7">
    <location>
        <begin position="120"/>
        <end position="146"/>
    </location>
</feature>
<dbReference type="CDD" id="cd11478">
    <property type="entry name" value="SLC5sbd_u2"/>
    <property type="match status" value="1"/>
</dbReference>
<name>A0A3R9R0F2_9BACT</name>
<organism evidence="8 9">
    <name type="scientific">Edaphobacter aggregans</name>
    <dbReference type="NCBI Taxonomy" id="570835"/>
    <lineage>
        <taxon>Bacteria</taxon>
        <taxon>Pseudomonadati</taxon>
        <taxon>Acidobacteriota</taxon>
        <taxon>Terriglobia</taxon>
        <taxon>Terriglobales</taxon>
        <taxon>Acidobacteriaceae</taxon>
        <taxon>Edaphobacter</taxon>
    </lineage>
</organism>
<dbReference type="Gene3D" id="1.20.1730.10">
    <property type="entry name" value="Sodium/glucose cotransporter"/>
    <property type="match status" value="1"/>
</dbReference>
<evidence type="ECO:0000313" key="8">
    <source>
        <dbReference type="EMBL" id="RSL14953.1"/>
    </source>
</evidence>
<evidence type="ECO:0000256" key="5">
    <source>
        <dbReference type="ARBA" id="ARBA00023136"/>
    </source>
</evidence>
<sequence length="597" mass="64986">MSLSIVDWLIMLVYFVFVLGIGFALKRYMRTSNDFFLAGRSIPAWVCGLAFISANLGAQEVIGMGASGAKYGIITSHFYWIGAIPAMIFVGIFMMPFYYGSKARSVPEYLRLRFDEKTRAVNAFSFAIMTVLSSGISMYAMALLIQTLGLFHGIIPDAYIFHVSVFLSAIIVLGYIFLGGLTSAIYNEVLQFFLIVAGFAPLVWIGLRNVGGWQGIKQTLPSNMTHSWRGMAHANTNTLGVEWIGLAMGLGFVLSFGYWCTDFLVIQRAMAADSEVSARRVPLIAALPKMFFPFLVILPGIIAVSVTSHMAPSPTAVVASTAPTIPLNDQRPHGIIPQKTDPINNQPVLDSNGNPVYNYDLAIPVMLLHFFPTGVLGLGLTALLASFMSGMAGNVTAFNTVWTYDIYQAYINKKATDSHYLWMGRMATIGGVALSIGAAYLVTNFNNIMDALQLVFSIVNAPLFATFLLGMFWKRTTGHAAFTGLISGTLAALIHHGLTIPDGASPGIHGGWIAIVHHYPSDMAQNFWTAIFAFSVNLIVTIAISLVTKPRPEPELVGLVYSLTPKPVETDLSWYQKPATLAVVVLAMLIVLNLVFA</sequence>
<feature type="transmembrane region" description="Helical" evidence="7">
    <location>
        <begin position="454"/>
        <end position="473"/>
    </location>
</feature>
<proteinExistence type="inferred from homology"/>
<gene>
    <name evidence="8" type="ORF">EDE15_0423</name>
</gene>
<dbReference type="PANTHER" id="PTHR11819:SF195">
    <property type="entry name" value="SODIUM_GLUCOSE COTRANSPORTER 4"/>
    <property type="match status" value="1"/>
</dbReference>
<keyword evidence="3 7" id="KW-0812">Transmembrane</keyword>
<protein>
    <submittedName>
        <fullName evidence="8">SSS family solute:Na+ symporter</fullName>
    </submittedName>
</protein>
<feature type="transmembrane region" description="Helical" evidence="7">
    <location>
        <begin position="189"/>
        <end position="207"/>
    </location>
</feature>